<proteinExistence type="predicted"/>
<dbReference type="EMBL" id="CP003093">
    <property type="protein sequence ID" value="AER57663.1"/>
    <property type="molecule type" value="Genomic_DNA"/>
</dbReference>
<feature type="domain" description="ER-bound oxygenase mpaB/mpaB'/Rubber oxygenase catalytic" evidence="1">
    <location>
        <begin position="44"/>
        <end position="267"/>
    </location>
</feature>
<sequence>MLARCATSPIRRWVLDAFPRGQSGVDYDQPAGDAGLFGPDSVTWRIHADFPGMLAGGLSSLMLQALHPRVLAGVYDHSNFRHDLVGRLRRTTAFVAGTTYAATDQARHLIERVRRIHHQVRGTTADGLAYAADDPDLLTWVHVTEAHGFLQGYRHYCQAVPEALADRYYDEGRRVAQALGARQVPASQAQVQAYFEAMQPQLRFDARSREVMAVLARIRLPVPLAGLSRDLFLGAAAALLPDWAPPLLALGRADRARAAVSSAALRTMAPLFRMALTDGVCARACARIPVPLEQLHRWPTQAEVPSAFTAPG</sequence>
<dbReference type="eggNOG" id="COG3662">
    <property type="taxonomic scope" value="Bacteria"/>
</dbReference>
<accession>G7UW05</accession>
<reference evidence="2 3" key="1">
    <citation type="journal article" date="2012" name="J. Bacteriol.">
        <title>Complete Genome Sequence of the BTEX-Degrading Bacterium Pseudoxanthomonas spadix BD-a59.</title>
        <authorList>
            <person name="Lee S.H."/>
            <person name="Jin H.M."/>
            <person name="Lee H.J."/>
            <person name="Kim J.M."/>
            <person name="Jeon C.O."/>
        </authorList>
    </citation>
    <scope>NUCLEOTIDE SEQUENCE [LARGE SCALE GENOMIC DNA]</scope>
    <source>
        <strain evidence="2 3">BD-a59</strain>
    </source>
</reference>
<dbReference type="STRING" id="1045855.DSC_15095"/>
<evidence type="ECO:0000259" key="1">
    <source>
        <dbReference type="Pfam" id="PF09995"/>
    </source>
</evidence>
<dbReference type="KEGG" id="psd:DSC_15095"/>
<keyword evidence="3" id="KW-1185">Reference proteome</keyword>
<dbReference type="Pfam" id="PF09995">
    <property type="entry name" value="MPAB_Lcp_cat"/>
    <property type="match status" value="1"/>
</dbReference>
<dbReference type="RefSeq" id="WP_014161836.1">
    <property type="nucleotide sequence ID" value="NC_016147.2"/>
</dbReference>
<organism evidence="2 3">
    <name type="scientific">Pseudoxanthomonas spadix (strain BD-a59)</name>
    <dbReference type="NCBI Taxonomy" id="1045855"/>
    <lineage>
        <taxon>Bacteria</taxon>
        <taxon>Pseudomonadati</taxon>
        <taxon>Pseudomonadota</taxon>
        <taxon>Gammaproteobacteria</taxon>
        <taxon>Lysobacterales</taxon>
        <taxon>Lysobacteraceae</taxon>
        <taxon>Pseudoxanthomonas</taxon>
    </lineage>
</organism>
<dbReference type="Proteomes" id="UP000005870">
    <property type="component" value="Chromosome"/>
</dbReference>
<protein>
    <recommendedName>
        <fullName evidence="1">ER-bound oxygenase mpaB/mpaB'/Rubber oxygenase catalytic domain-containing protein</fullName>
    </recommendedName>
</protein>
<dbReference type="HOGENOM" id="CLU_059206_0_1_6"/>
<dbReference type="PANTHER" id="PTHR36151">
    <property type="entry name" value="BLR2777 PROTEIN"/>
    <property type="match status" value="1"/>
</dbReference>
<dbReference type="PANTHER" id="PTHR36151:SF3">
    <property type="entry name" value="ER-BOUND OXYGENASE MPAB_MPAB'_RUBBER OXYGENASE CATALYTIC DOMAIN-CONTAINING PROTEIN"/>
    <property type="match status" value="1"/>
</dbReference>
<evidence type="ECO:0000313" key="3">
    <source>
        <dbReference type="Proteomes" id="UP000005870"/>
    </source>
</evidence>
<dbReference type="InterPro" id="IPR018713">
    <property type="entry name" value="MPAB/Lcp_cat_dom"/>
</dbReference>
<dbReference type="GO" id="GO:0016491">
    <property type="term" value="F:oxidoreductase activity"/>
    <property type="evidence" value="ECO:0007669"/>
    <property type="project" value="InterPro"/>
</dbReference>
<gene>
    <name evidence="2" type="ordered locus">DSC_15095</name>
</gene>
<dbReference type="AlphaFoldDB" id="G7UW05"/>
<evidence type="ECO:0000313" key="2">
    <source>
        <dbReference type="EMBL" id="AER57663.1"/>
    </source>
</evidence>
<name>G7UW05_PSEUP</name>